<reference evidence="1 3" key="1">
    <citation type="journal article" date="2012" name="Nature">
        <title>Algal genomes reveal evolutionary mosaicism and the fate of nucleomorphs.</title>
        <authorList>
            <consortium name="DOE Joint Genome Institute"/>
            <person name="Curtis B.A."/>
            <person name="Tanifuji G."/>
            <person name="Burki F."/>
            <person name="Gruber A."/>
            <person name="Irimia M."/>
            <person name="Maruyama S."/>
            <person name="Arias M.C."/>
            <person name="Ball S.G."/>
            <person name="Gile G.H."/>
            <person name="Hirakawa Y."/>
            <person name="Hopkins J.F."/>
            <person name="Kuo A."/>
            <person name="Rensing S.A."/>
            <person name="Schmutz J."/>
            <person name="Symeonidi A."/>
            <person name="Elias M."/>
            <person name="Eveleigh R.J."/>
            <person name="Herman E.K."/>
            <person name="Klute M.J."/>
            <person name="Nakayama T."/>
            <person name="Obornik M."/>
            <person name="Reyes-Prieto A."/>
            <person name="Armbrust E.V."/>
            <person name="Aves S.J."/>
            <person name="Beiko R.G."/>
            <person name="Coutinho P."/>
            <person name="Dacks J.B."/>
            <person name="Durnford D.G."/>
            <person name="Fast N.M."/>
            <person name="Green B.R."/>
            <person name="Grisdale C.J."/>
            <person name="Hempel F."/>
            <person name="Henrissat B."/>
            <person name="Hoppner M.P."/>
            <person name="Ishida K."/>
            <person name="Kim E."/>
            <person name="Koreny L."/>
            <person name="Kroth P.G."/>
            <person name="Liu Y."/>
            <person name="Malik S.B."/>
            <person name="Maier U.G."/>
            <person name="McRose D."/>
            <person name="Mock T."/>
            <person name="Neilson J.A."/>
            <person name="Onodera N.T."/>
            <person name="Poole A.M."/>
            <person name="Pritham E.J."/>
            <person name="Richards T.A."/>
            <person name="Rocap G."/>
            <person name="Roy S.W."/>
            <person name="Sarai C."/>
            <person name="Schaack S."/>
            <person name="Shirato S."/>
            <person name="Slamovits C.H."/>
            <person name="Spencer D.F."/>
            <person name="Suzuki S."/>
            <person name="Worden A.Z."/>
            <person name="Zauner S."/>
            <person name="Barry K."/>
            <person name="Bell C."/>
            <person name="Bharti A.K."/>
            <person name="Crow J.A."/>
            <person name="Grimwood J."/>
            <person name="Kramer R."/>
            <person name="Lindquist E."/>
            <person name="Lucas S."/>
            <person name="Salamov A."/>
            <person name="McFadden G.I."/>
            <person name="Lane C.E."/>
            <person name="Keeling P.J."/>
            <person name="Gray M.W."/>
            <person name="Grigoriev I.V."/>
            <person name="Archibald J.M."/>
        </authorList>
    </citation>
    <scope>NUCLEOTIDE SEQUENCE</scope>
    <source>
        <strain evidence="1 3">CCMP2712</strain>
    </source>
</reference>
<dbReference type="HOGENOM" id="CLU_1655512_0_0_1"/>
<dbReference type="RefSeq" id="XP_005841034.1">
    <property type="nucleotide sequence ID" value="XM_005840977.1"/>
</dbReference>
<reference evidence="2" key="3">
    <citation type="submission" date="2016-03" db="UniProtKB">
        <authorList>
            <consortium name="EnsemblProtists"/>
        </authorList>
    </citation>
    <scope>IDENTIFICATION</scope>
</reference>
<evidence type="ECO:0000313" key="1">
    <source>
        <dbReference type="EMBL" id="EKX54054.1"/>
    </source>
</evidence>
<accession>L1K0G3</accession>
<proteinExistence type="predicted"/>
<protein>
    <submittedName>
        <fullName evidence="1 2">Uncharacterized protein</fullName>
    </submittedName>
</protein>
<dbReference type="EMBL" id="JH992968">
    <property type="protein sequence ID" value="EKX54054.1"/>
    <property type="molecule type" value="Genomic_DNA"/>
</dbReference>
<dbReference type="PaxDb" id="55529-EKX54054"/>
<dbReference type="KEGG" id="gtt:GUITHDRAFT_132468"/>
<dbReference type="Proteomes" id="UP000011087">
    <property type="component" value="Unassembled WGS sequence"/>
</dbReference>
<dbReference type="EnsemblProtists" id="EKX54054">
    <property type="protein sequence ID" value="EKX54054"/>
    <property type="gene ID" value="GUITHDRAFT_132468"/>
</dbReference>
<evidence type="ECO:0000313" key="2">
    <source>
        <dbReference type="EnsemblProtists" id="EKX54054"/>
    </source>
</evidence>
<sequence>MSKGGTALQVLDETCFICYCCCQGCGCAKCSEPNLCTSESKLLCYKAHSTCDCVGPCGPEGCYLSSVKYCCCYSHCQFPPSPCFVELCGLTLCGAKKGERFALSGAGKVHTTAGNFGTDTSMEEMRREAVEAIQSGNYSKAKELSLLLEAEEASLSAPNSICDPPELYRLHRRLQRVIGDSTGIFPLGDTQ</sequence>
<gene>
    <name evidence="1" type="ORF">GUITHDRAFT_132468</name>
</gene>
<dbReference type="AlphaFoldDB" id="L1K0G3"/>
<name>L1K0G3_GUITC</name>
<reference evidence="3" key="2">
    <citation type="submission" date="2012-11" db="EMBL/GenBank/DDBJ databases">
        <authorList>
            <person name="Kuo A."/>
            <person name="Curtis B.A."/>
            <person name="Tanifuji G."/>
            <person name="Burki F."/>
            <person name="Gruber A."/>
            <person name="Irimia M."/>
            <person name="Maruyama S."/>
            <person name="Arias M.C."/>
            <person name="Ball S.G."/>
            <person name="Gile G.H."/>
            <person name="Hirakawa Y."/>
            <person name="Hopkins J.F."/>
            <person name="Rensing S.A."/>
            <person name="Schmutz J."/>
            <person name="Symeonidi A."/>
            <person name="Elias M."/>
            <person name="Eveleigh R.J."/>
            <person name="Herman E.K."/>
            <person name="Klute M.J."/>
            <person name="Nakayama T."/>
            <person name="Obornik M."/>
            <person name="Reyes-Prieto A."/>
            <person name="Armbrust E.V."/>
            <person name="Aves S.J."/>
            <person name="Beiko R.G."/>
            <person name="Coutinho P."/>
            <person name="Dacks J.B."/>
            <person name="Durnford D.G."/>
            <person name="Fast N.M."/>
            <person name="Green B.R."/>
            <person name="Grisdale C."/>
            <person name="Hempe F."/>
            <person name="Henrissat B."/>
            <person name="Hoppner M.P."/>
            <person name="Ishida K.-I."/>
            <person name="Kim E."/>
            <person name="Koreny L."/>
            <person name="Kroth P.G."/>
            <person name="Liu Y."/>
            <person name="Malik S.-B."/>
            <person name="Maier U.G."/>
            <person name="McRose D."/>
            <person name="Mock T."/>
            <person name="Neilson J.A."/>
            <person name="Onodera N.T."/>
            <person name="Poole A.M."/>
            <person name="Pritham E.J."/>
            <person name="Richards T.A."/>
            <person name="Rocap G."/>
            <person name="Roy S.W."/>
            <person name="Sarai C."/>
            <person name="Schaack S."/>
            <person name="Shirato S."/>
            <person name="Slamovits C.H."/>
            <person name="Spencer D.F."/>
            <person name="Suzuki S."/>
            <person name="Worden A.Z."/>
            <person name="Zauner S."/>
            <person name="Barry K."/>
            <person name="Bell C."/>
            <person name="Bharti A.K."/>
            <person name="Crow J.A."/>
            <person name="Grimwood J."/>
            <person name="Kramer R."/>
            <person name="Lindquist E."/>
            <person name="Lucas S."/>
            <person name="Salamov A."/>
            <person name="McFadden G.I."/>
            <person name="Lane C.E."/>
            <person name="Keeling P.J."/>
            <person name="Gray M.W."/>
            <person name="Grigoriev I.V."/>
            <person name="Archibald J.M."/>
        </authorList>
    </citation>
    <scope>NUCLEOTIDE SEQUENCE</scope>
    <source>
        <strain evidence="3">CCMP2712</strain>
    </source>
</reference>
<dbReference type="GeneID" id="17310649"/>
<evidence type="ECO:0000313" key="3">
    <source>
        <dbReference type="Proteomes" id="UP000011087"/>
    </source>
</evidence>
<organism evidence="1">
    <name type="scientific">Guillardia theta (strain CCMP2712)</name>
    <name type="common">Cryptophyte</name>
    <dbReference type="NCBI Taxonomy" id="905079"/>
    <lineage>
        <taxon>Eukaryota</taxon>
        <taxon>Cryptophyceae</taxon>
        <taxon>Pyrenomonadales</taxon>
        <taxon>Geminigeraceae</taxon>
        <taxon>Guillardia</taxon>
    </lineage>
</organism>
<keyword evidence="3" id="KW-1185">Reference proteome</keyword>